<evidence type="ECO:0000313" key="1">
    <source>
        <dbReference type="EMBL" id="GIY60890.1"/>
    </source>
</evidence>
<organism evidence="1 2">
    <name type="scientific">Caerostris darwini</name>
    <dbReference type="NCBI Taxonomy" id="1538125"/>
    <lineage>
        <taxon>Eukaryota</taxon>
        <taxon>Metazoa</taxon>
        <taxon>Ecdysozoa</taxon>
        <taxon>Arthropoda</taxon>
        <taxon>Chelicerata</taxon>
        <taxon>Arachnida</taxon>
        <taxon>Araneae</taxon>
        <taxon>Araneomorphae</taxon>
        <taxon>Entelegynae</taxon>
        <taxon>Araneoidea</taxon>
        <taxon>Araneidae</taxon>
        <taxon>Caerostris</taxon>
    </lineage>
</organism>
<gene>
    <name evidence="1" type="ORF">CDAR_528231</name>
</gene>
<keyword evidence="2" id="KW-1185">Reference proteome</keyword>
<comment type="caution">
    <text evidence="1">The sequence shown here is derived from an EMBL/GenBank/DDBJ whole genome shotgun (WGS) entry which is preliminary data.</text>
</comment>
<proteinExistence type="predicted"/>
<dbReference type="Proteomes" id="UP001054837">
    <property type="component" value="Unassembled WGS sequence"/>
</dbReference>
<accession>A0AAV4UT91</accession>
<protein>
    <submittedName>
        <fullName evidence="1">Uncharacterized protein</fullName>
    </submittedName>
</protein>
<name>A0AAV4UT91_9ARAC</name>
<dbReference type="EMBL" id="BPLQ01011876">
    <property type="protein sequence ID" value="GIY60890.1"/>
    <property type="molecule type" value="Genomic_DNA"/>
</dbReference>
<reference evidence="1 2" key="1">
    <citation type="submission" date="2021-06" db="EMBL/GenBank/DDBJ databases">
        <title>Caerostris darwini draft genome.</title>
        <authorList>
            <person name="Kono N."/>
            <person name="Arakawa K."/>
        </authorList>
    </citation>
    <scope>NUCLEOTIDE SEQUENCE [LARGE SCALE GENOMIC DNA]</scope>
</reference>
<dbReference type="AlphaFoldDB" id="A0AAV4UT91"/>
<sequence length="113" mass="13106">MEYSNTATKYGRIKEYSMTLQVLESIISYGDLGGFDVKRNINIPNGKTINFTEHVTFHFVVIVPRYVLEILMNWTKISACMLRFEGRNKDEKPNTNGLKDHVSHYEDVKTKCL</sequence>
<evidence type="ECO:0000313" key="2">
    <source>
        <dbReference type="Proteomes" id="UP001054837"/>
    </source>
</evidence>